<organism evidence="2">
    <name type="scientific">viral metagenome</name>
    <dbReference type="NCBI Taxonomy" id="1070528"/>
    <lineage>
        <taxon>unclassified sequences</taxon>
        <taxon>metagenomes</taxon>
        <taxon>organismal metagenomes</taxon>
    </lineage>
</organism>
<dbReference type="EMBL" id="MT142341">
    <property type="protein sequence ID" value="QJA78534.1"/>
    <property type="molecule type" value="Genomic_DNA"/>
</dbReference>
<name>A0A6M3XED1_9ZZZZ</name>
<dbReference type="AlphaFoldDB" id="A0A6M3XED1"/>
<evidence type="ECO:0000313" key="1">
    <source>
        <dbReference type="EMBL" id="QJA78534.1"/>
    </source>
</evidence>
<gene>
    <name evidence="1" type="ORF">MM415A01058_0022</name>
    <name evidence="2" type="ORF">TM448B00617_0013</name>
</gene>
<dbReference type="EMBL" id="MT144639">
    <property type="protein sequence ID" value="QJH96088.1"/>
    <property type="molecule type" value="Genomic_DNA"/>
</dbReference>
<evidence type="ECO:0008006" key="3">
    <source>
        <dbReference type="Google" id="ProtNLM"/>
    </source>
</evidence>
<reference evidence="2" key="1">
    <citation type="submission" date="2020-03" db="EMBL/GenBank/DDBJ databases">
        <title>The deep terrestrial virosphere.</title>
        <authorList>
            <person name="Holmfeldt K."/>
            <person name="Nilsson E."/>
            <person name="Simone D."/>
            <person name="Lopez-Fernandez M."/>
            <person name="Wu X."/>
            <person name="de Brujin I."/>
            <person name="Lundin D."/>
            <person name="Andersson A."/>
            <person name="Bertilsson S."/>
            <person name="Dopson M."/>
        </authorList>
    </citation>
    <scope>NUCLEOTIDE SEQUENCE</scope>
    <source>
        <strain evidence="1">MM415A01058</strain>
        <strain evidence="2">TM448B00617</strain>
    </source>
</reference>
<proteinExistence type="predicted"/>
<sequence length="94" mass="11405">MTYMRLSQWIRFHHQMNSHIIDYTLEQYGNPEGDEQVEGFTVADCWQNIQRYYNRRNSNTRGNKEKLRDLIKVAHYAQLAYDKLKEELGEEDVY</sequence>
<evidence type="ECO:0000313" key="2">
    <source>
        <dbReference type="EMBL" id="QJH96088.1"/>
    </source>
</evidence>
<accession>A0A6M3XED1</accession>
<protein>
    <recommendedName>
        <fullName evidence="3">DUF3310 domain-containing protein</fullName>
    </recommendedName>
</protein>